<dbReference type="EMBL" id="CP022383">
    <property type="protein sequence ID" value="ATA79633.1"/>
    <property type="molecule type" value="Genomic_DNA"/>
</dbReference>
<evidence type="ECO:0000313" key="2">
    <source>
        <dbReference type="EMBL" id="ATA79633.1"/>
    </source>
</evidence>
<keyword evidence="1" id="KW-0812">Transmembrane</keyword>
<dbReference type="AlphaFoldDB" id="A0A250F3A9"/>
<protein>
    <submittedName>
        <fullName evidence="2">Uncharacterized protein</fullName>
    </submittedName>
</protein>
<evidence type="ECO:0000256" key="1">
    <source>
        <dbReference type="SAM" id="Phobius"/>
    </source>
</evidence>
<feature type="transmembrane region" description="Helical" evidence="1">
    <location>
        <begin position="31"/>
        <end position="52"/>
    </location>
</feature>
<dbReference type="Proteomes" id="UP000217334">
    <property type="component" value="Chromosome"/>
</dbReference>
<organism evidence="2 3">
    <name type="scientific">Capnocytophaga sputigena</name>
    <dbReference type="NCBI Taxonomy" id="1019"/>
    <lineage>
        <taxon>Bacteria</taxon>
        <taxon>Pseudomonadati</taxon>
        <taxon>Bacteroidota</taxon>
        <taxon>Flavobacteriia</taxon>
        <taxon>Flavobacteriales</taxon>
        <taxon>Flavobacteriaceae</taxon>
        <taxon>Capnocytophaga</taxon>
    </lineage>
</organism>
<reference evidence="3" key="1">
    <citation type="submission" date="2017-06" db="EMBL/GenBank/DDBJ databases">
        <title>Capnocytophaga spp. assemblies.</title>
        <authorList>
            <person name="Gulvik C.A."/>
        </authorList>
    </citation>
    <scope>NUCLEOTIDE SEQUENCE [LARGE SCALE GENOMIC DNA]</scope>
    <source>
        <strain evidence="3">H4486</strain>
    </source>
</reference>
<feature type="transmembrane region" description="Helical" evidence="1">
    <location>
        <begin position="5"/>
        <end position="25"/>
    </location>
</feature>
<keyword evidence="1" id="KW-0472">Membrane</keyword>
<sequence length="285" mass="33427">MKKDLFFPAILVGMLFAALYIYLVAEFATSAYSFLYFVVIPIPFALGMWMVFALASERGLIRAAAILVINLTFFGFAMCELSISPSKIYSDNRLPYVYKNYQELNKDLNSPFYRMPIYADNYKVKASFFDAQGDLVLYCEEDVYSSPNTEFQKYDSLGRSENISYATYQKIAHRPDVFSKDRFIKKEESLRRGNIRPQYMQRYLENGSYISILYFDLVTDQGVEHLKMPVNYEVENPGELLKSPTTYYENNTEKIEVFGSFKFYSNKRLQYQLLKTKHELYMIRN</sequence>
<keyword evidence="1" id="KW-1133">Transmembrane helix</keyword>
<feature type="transmembrane region" description="Helical" evidence="1">
    <location>
        <begin position="59"/>
        <end position="78"/>
    </location>
</feature>
<gene>
    <name evidence="2" type="ORF">CGC59_08065</name>
</gene>
<proteinExistence type="predicted"/>
<dbReference type="RefSeq" id="WP_095901519.1">
    <property type="nucleotide sequence ID" value="NZ_CP022383.1"/>
</dbReference>
<accession>A0A250F3A9</accession>
<evidence type="ECO:0000313" key="3">
    <source>
        <dbReference type="Proteomes" id="UP000217334"/>
    </source>
</evidence>
<name>A0A250F3A9_CAPSP</name>